<dbReference type="Pfam" id="PF01580">
    <property type="entry name" value="FtsK_SpoIIIE"/>
    <property type="match status" value="1"/>
</dbReference>
<accession>A0ABS6JRB9</accession>
<dbReference type="InterPro" id="IPR041027">
    <property type="entry name" value="FtsK_alpha"/>
</dbReference>
<dbReference type="Pfam" id="PF17854">
    <property type="entry name" value="FtsK_alpha"/>
    <property type="match status" value="1"/>
</dbReference>
<evidence type="ECO:0000256" key="3">
    <source>
        <dbReference type="ARBA" id="ARBA00022840"/>
    </source>
</evidence>
<dbReference type="EMBL" id="JAHQCR010000030">
    <property type="protein sequence ID" value="MBU9721085.1"/>
    <property type="molecule type" value="Genomic_DNA"/>
</dbReference>
<dbReference type="InterPro" id="IPR018541">
    <property type="entry name" value="Ftsk_gamma"/>
</dbReference>
<dbReference type="PROSITE" id="PS50901">
    <property type="entry name" value="FTSK"/>
    <property type="match status" value="1"/>
</dbReference>
<dbReference type="SMART" id="SM00843">
    <property type="entry name" value="Ftsk_gamma"/>
    <property type="match status" value="1"/>
</dbReference>
<proteinExistence type="inferred from homology"/>
<evidence type="ECO:0000256" key="1">
    <source>
        <dbReference type="ARBA" id="ARBA00006474"/>
    </source>
</evidence>
<evidence type="ECO:0000313" key="8">
    <source>
        <dbReference type="Proteomes" id="UP000790580"/>
    </source>
</evidence>
<gene>
    <name evidence="7" type="ORF">KS407_06455</name>
</gene>
<dbReference type="InterPro" id="IPR036388">
    <property type="entry name" value="WH-like_DNA-bd_sf"/>
</dbReference>
<dbReference type="Gene3D" id="3.40.50.300">
    <property type="entry name" value="P-loop containing nucleotide triphosphate hydrolases"/>
    <property type="match status" value="1"/>
</dbReference>
<dbReference type="PANTHER" id="PTHR22683">
    <property type="entry name" value="SPORULATION PROTEIN RELATED"/>
    <property type="match status" value="1"/>
</dbReference>
<dbReference type="SUPFAM" id="SSF46785">
    <property type="entry name" value="Winged helix' DNA-binding domain"/>
    <property type="match status" value="1"/>
</dbReference>
<comment type="caution">
    <text evidence="7">The sequence shown here is derived from an EMBL/GenBank/DDBJ whole genome shotgun (WGS) entry which is preliminary data.</text>
</comment>
<dbReference type="InterPro" id="IPR002543">
    <property type="entry name" value="FtsK_dom"/>
</dbReference>
<dbReference type="Proteomes" id="UP000790580">
    <property type="component" value="Unassembled WGS sequence"/>
</dbReference>
<dbReference type="Pfam" id="PF09397">
    <property type="entry name" value="FtsK_gamma"/>
    <property type="match status" value="1"/>
</dbReference>
<keyword evidence="2 5" id="KW-0547">Nucleotide-binding</keyword>
<dbReference type="PANTHER" id="PTHR22683:SF42">
    <property type="entry name" value="DNA TRANSLOCASE SFTA"/>
    <property type="match status" value="1"/>
</dbReference>
<comment type="similarity">
    <text evidence="1">Belongs to the FtsK/SpoIIIE/SftA family.</text>
</comment>
<evidence type="ECO:0000313" key="7">
    <source>
        <dbReference type="EMBL" id="MBU9721085.1"/>
    </source>
</evidence>
<dbReference type="Gene3D" id="1.10.10.10">
    <property type="entry name" value="Winged helix-like DNA-binding domain superfamily/Winged helix DNA-binding domain"/>
    <property type="match status" value="1"/>
</dbReference>
<dbReference type="InterPro" id="IPR050206">
    <property type="entry name" value="FtsK/SpoIIIE/SftA"/>
</dbReference>
<feature type="domain" description="FtsK" evidence="6">
    <location>
        <begin position="410"/>
        <end position="602"/>
    </location>
</feature>
<dbReference type="InterPro" id="IPR027417">
    <property type="entry name" value="P-loop_NTPase"/>
</dbReference>
<name>A0ABS6JRB9_9BACI</name>
<keyword evidence="4" id="KW-0238">DNA-binding</keyword>
<dbReference type="Gene3D" id="3.30.980.40">
    <property type="match status" value="1"/>
</dbReference>
<dbReference type="SUPFAM" id="SSF52540">
    <property type="entry name" value="P-loop containing nucleoside triphosphate hydrolases"/>
    <property type="match status" value="1"/>
</dbReference>
<evidence type="ECO:0000256" key="5">
    <source>
        <dbReference type="PROSITE-ProRule" id="PRU00289"/>
    </source>
</evidence>
<protein>
    <submittedName>
        <fullName evidence="7">DNA translocase FtsK</fullName>
    </submittedName>
</protein>
<keyword evidence="8" id="KW-1185">Reference proteome</keyword>
<organism evidence="7 8">
    <name type="scientific">Evansella alkalicola</name>
    <dbReference type="NCBI Taxonomy" id="745819"/>
    <lineage>
        <taxon>Bacteria</taxon>
        <taxon>Bacillati</taxon>
        <taxon>Bacillota</taxon>
        <taxon>Bacilli</taxon>
        <taxon>Bacillales</taxon>
        <taxon>Bacillaceae</taxon>
        <taxon>Evansella</taxon>
    </lineage>
</organism>
<keyword evidence="3 5" id="KW-0067">ATP-binding</keyword>
<dbReference type="InterPro" id="IPR036390">
    <property type="entry name" value="WH_DNA-bd_sf"/>
</dbReference>
<evidence type="ECO:0000256" key="2">
    <source>
        <dbReference type="ARBA" id="ARBA00022741"/>
    </source>
</evidence>
<feature type="binding site" evidence="5">
    <location>
        <begin position="427"/>
        <end position="434"/>
    </location>
    <ligand>
        <name>ATP</name>
        <dbReference type="ChEBI" id="CHEBI:30616"/>
    </ligand>
</feature>
<evidence type="ECO:0000256" key="4">
    <source>
        <dbReference type="ARBA" id="ARBA00023125"/>
    </source>
</evidence>
<reference evidence="7 8" key="1">
    <citation type="submission" date="2021-06" db="EMBL/GenBank/DDBJ databases">
        <title>Bacillus sp. RD4P76, an endophyte from a halophyte.</title>
        <authorList>
            <person name="Sun J.-Q."/>
        </authorList>
    </citation>
    <scope>NUCLEOTIDE SEQUENCE [LARGE SCALE GENOMIC DNA]</scope>
    <source>
        <strain evidence="7 8">JCM 17098</strain>
    </source>
</reference>
<sequence>MYTYFKEWIFPKDEMENQTNRQQNRSTTYSNKLYNNMVGAKVIHQYPKSNNFPFPAVRDDEPLGELVERNRKRKSEKKQTLEPDKPTIKTDKVVNINQNKQSEERTQFFQGTQFSYQKSPSPIYGYRIKNDNDENNEEIKEEQATILETLKPVEKEEGAFQVNYMEDDNDEHETKTESVALGSENDEITKPLSIVNEKNTVDNSPIERIPSSINTKDKQTEEVKAFEIQTRKVEEGRTSSDRKVVEGSNIPFNVMMFKRDRIKESKKRVEQEKNYAYPTLHLLDIPPRNDSSDKEWLTKQINKLDETFRYFNIGANVVNVTEGPTVTRFEVQPEPGVKVSKITNLSDDIKLALAAKDIRIEAPIPGKNTIGIEVPNNDPKPVLLRETLRHSSFQQGSSPLTVGLGMDITGTPVVTDLQKMPHGLIAGATGSGKSVCVNSILVSLLYKASPEEVRLLLIDPKVVELAPYNDIPHLACPVITDPKEATEGLKWAVLEMERRYELFAEHGTRDLKRFNHKMKEEGKKELVLPYIVVVVDELADLMMVAPHDVEEAICRIAQKARACGIHLLVATQRPSVDVITGLIKANIPTRIAFSVSAQADSRTILDGGGAERLLGKGDMLFLENGSGKPVRIQGTFVSDDEIDRVMSHVKKIDKPAFLFEKETLLQQVDGEAEDELFERACEFVYEHQAASASLLQRHFRIGYNRAARMIDEMEMRGIISEARGSKPREVYLTKEEINERIR</sequence>
<evidence type="ECO:0000259" key="6">
    <source>
        <dbReference type="PROSITE" id="PS50901"/>
    </source>
</evidence>